<comment type="caution">
    <text evidence="1">The sequence shown here is derived from an EMBL/GenBank/DDBJ whole genome shotgun (WGS) entry which is preliminary data.</text>
</comment>
<name>A0A4Y9SKL6_9BURK</name>
<evidence type="ECO:0000313" key="1">
    <source>
        <dbReference type="EMBL" id="TFW27225.1"/>
    </source>
</evidence>
<keyword evidence="2" id="KW-1185">Reference proteome</keyword>
<evidence type="ECO:0000313" key="2">
    <source>
        <dbReference type="Proteomes" id="UP000297729"/>
    </source>
</evidence>
<dbReference type="SUPFAM" id="SSF53850">
    <property type="entry name" value="Periplasmic binding protein-like II"/>
    <property type="match status" value="1"/>
</dbReference>
<sequence length="139" mass="14905">MDDLIKQGKVDGAGKTVVARSGVGVTAAKNAPRPAIGSAEELKRTLLAARSITYSAQGATGPTMKKILESFGISEAMNAKTVIIDKITAPQAVAAGQADMGFTQISESSMRRKPSWPVRCRPRCRCTRTFSSLMARYWV</sequence>
<dbReference type="OrthoDB" id="7261414at2"/>
<protein>
    <recommendedName>
        <fullName evidence="3">ABC transporter substrate-binding protein</fullName>
    </recommendedName>
</protein>
<evidence type="ECO:0008006" key="3">
    <source>
        <dbReference type="Google" id="ProtNLM"/>
    </source>
</evidence>
<accession>A0A4Y9SKL6</accession>
<dbReference type="Pfam" id="PF13531">
    <property type="entry name" value="SBP_bac_11"/>
    <property type="match status" value="1"/>
</dbReference>
<reference evidence="1 2" key="1">
    <citation type="submission" date="2019-03" db="EMBL/GenBank/DDBJ databases">
        <title>Draft Genome Sequence of Duganella callidus sp. nov., a Novel Duganella Species Isolated from Cultivated Soil.</title>
        <authorList>
            <person name="Raths R."/>
            <person name="Peta V."/>
            <person name="Bucking H."/>
        </authorList>
    </citation>
    <scope>NUCLEOTIDE SEQUENCE [LARGE SCALE GENOMIC DNA]</scope>
    <source>
        <strain evidence="1 2">DN04</strain>
    </source>
</reference>
<dbReference type="Proteomes" id="UP000297729">
    <property type="component" value="Unassembled WGS sequence"/>
</dbReference>
<dbReference type="Gene3D" id="3.40.190.10">
    <property type="entry name" value="Periplasmic binding protein-like II"/>
    <property type="match status" value="2"/>
</dbReference>
<dbReference type="EMBL" id="SPVG01000072">
    <property type="protein sequence ID" value="TFW27225.1"/>
    <property type="molecule type" value="Genomic_DNA"/>
</dbReference>
<dbReference type="AlphaFoldDB" id="A0A4Y9SKL6"/>
<proteinExistence type="predicted"/>
<organism evidence="1 2">
    <name type="scientific">Duganella callida</name>
    <dbReference type="NCBI Taxonomy" id="2561932"/>
    <lineage>
        <taxon>Bacteria</taxon>
        <taxon>Pseudomonadati</taxon>
        <taxon>Pseudomonadota</taxon>
        <taxon>Betaproteobacteria</taxon>
        <taxon>Burkholderiales</taxon>
        <taxon>Oxalobacteraceae</taxon>
        <taxon>Telluria group</taxon>
        <taxon>Duganella</taxon>
    </lineage>
</organism>
<gene>
    <name evidence="1" type="ORF">E4L98_07180</name>
</gene>
<dbReference type="RefSeq" id="WP_135200878.1">
    <property type="nucleotide sequence ID" value="NZ_SPVG01000072.1"/>
</dbReference>